<evidence type="ECO:0000256" key="5">
    <source>
        <dbReference type="ARBA" id="ARBA00022989"/>
    </source>
</evidence>
<keyword evidence="5 7" id="KW-1133">Transmembrane helix</keyword>
<feature type="transmembrane region" description="Helical" evidence="7">
    <location>
        <begin position="160"/>
        <end position="178"/>
    </location>
</feature>
<comment type="subcellular location">
    <subcellularLocation>
        <location evidence="1">Cell membrane</location>
        <topology evidence="1">Multi-pass membrane protein</topology>
    </subcellularLocation>
</comment>
<keyword evidence="3" id="KW-1003">Cell membrane</keyword>
<evidence type="ECO:0000256" key="4">
    <source>
        <dbReference type="ARBA" id="ARBA00022692"/>
    </source>
</evidence>
<dbReference type="AlphaFoldDB" id="S9SQF8"/>
<feature type="domain" description="EamA" evidence="8">
    <location>
        <begin position="17"/>
        <end position="148"/>
    </location>
</feature>
<comment type="similarity">
    <text evidence="2">Belongs to the EamA transporter family.</text>
</comment>
<dbReference type="Proteomes" id="UP000015344">
    <property type="component" value="Unassembled WGS sequence"/>
</dbReference>
<feature type="transmembrane region" description="Helical" evidence="7">
    <location>
        <begin position="77"/>
        <end position="100"/>
    </location>
</feature>
<organism evidence="9 10">
    <name type="scientific">Paenibacillus alvei TS-15</name>
    <dbReference type="NCBI Taxonomy" id="1117108"/>
    <lineage>
        <taxon>Bacteria</taxon>
        <taxon>Bacillati</taxon>
        <taxon>Bacillota</taxon>
        <taxon>Bacilli</taxon>
        <taxon>Bacillales</taxon>
        <taxon>Paenibacillaceae</taxon>
        <taxon>Paenibacillus</taxon>
    </lineage>
</organism>
<keyword evidence="4 7" id="KW-0812">Transmembrane</keyword>
<name>S9SQF8_PAEAL</name>
<evidence type="ECO:0000256" key="7">
    <source>
        <dbReference type="SAM" id="Phobius"/>
    </source>
</evidence>
<evidence type="ECO:0000313" key="10">
    <source>
        <dbReference type="Proteomes" id="UP000015344"/>
    </source>
</evidence>
<protein>
    <submittedName>
        <fullName evidence="9">Eama family transporter</fullName>
    </submittedName>
</protein>
<feature type="transmembrane region" description="Helical" evidence="7">
    <location>
        <begin position="253"/>
        <end position="272"/>
    </location>
</feature>
<evidence type="ECO:0000259" key="8">
    <source>
        <dbReference type="Pfam" id="PF00892"/>
    </source>
</evidence>
<dbReference type="PATRIC" id="fig|1117108.3.peg.2980"/>
<dbReference type="InterPro" id="IPR050638">
    <property type="entry name" value="AA-Vitamin_Transporters"/>
</dbReference>
<feature type="transmembrane region" description="Helical" evidence="7">
    <location>
        <begin position="222"/>
        <end position="246"/>
    </location>
</feature>
<keyword evidence="6 7" id="KW-0472">Membrane</keyword>
<dbReference type="InterPro" id="IPR037185">
    <property type="entry name" value="EmrE-like"/>
</dbReference>
<dbReference type="Pfam" id="PF00892">
    <property type="entry name" value="EamA"/>
    <property type="match status" value="2"/>
</dbReference>
<evidence type="ECO:0000313" key="9">
    <source>
        <dbReference type="EMBL" id="EPY06343.1"/>
    </source>
</evidence>
<comment type="caution">
    <text evidence="9">The sequence shown here is derived from an EMBL/GenBank/DDBJ whole genome shotgun (WGS) entry which is preliminary data.</text>
</comment>
<feature type="transmembrane region" description="Helical" evidence="7">
    <location>
        <begin position="135"/>
        <end position="154"/>
    </location>
</feature>
<feature type="transmembrane region" description="Helical" evidence="7">
    <location>
        <begin position="190"/>
        <end position="210"/>
    </location>
</feature>
<dbReference type="eggNOG" id="COG0697">
    <property type="taxonomic scope" value="Bacteria"/>
</dbReference>
<evidence type="ECO:0000256" key="2">
    <source>
        <dbReference type="ARBA" id="ARBA00007362"/>
    </source>
</evidence>
<reference evidence="9 10" key="1">
    <citation type="submission" date="2013-05" db="EMBL/GenBank/DDBJ databases">
        <authorList>
            <person name="Strain E.A."/>
            <person name="Brown E."/>
            <person name="Allard M.W."/>
            <person name="Luo Y.L."/>
        </authorList>
    </citation>
    <scope>NUCLEOTIDE SEQUENCE [LARGE SCALE GENOMIC DNA]</scope>
    <source>
        <strain evidence="9 10">TS-15</strain>
    </source>
</reference>
<proteinExistence type="inferred from homology"/>
<accession>S9SQF8</accession>
<evidence type="ECO:0000256" key="1">
    <source>
        <dbReference type="ARBA" id="ARBA00004651"/>
    </source>
</evidence>
<feature type="transmembrane region" description="Helical" evidence="7">
    <location>
        <begin position="46"/>
        <end position="65"/>
    </location>
</feature>
<dbReference type="SUPFAM" id="SSF103481">
    <property type="entry name" value="Multidrug resistance efflux transporter EmrE"/>
    <property type="match status" value="2"/>
</dbReference>
<dbReference type="GO" id="GO:0005886">
    <property type="term" value="C:plasma membrane"/>
    <property type="evidence" value="ECO:0007669"/>
    <property type="project" value="UniProtKB-SubCell"/>
</dbReference>
<evidence type="ECO:0000256" key="6">
    <source>
        <dbReference type="ARBA" id="ARBA00023136"/>
    </source>
</evidence>
<dbReference type="PANTHER" id="PTHR32322:SF18">
    <property type="entry name" value="S-ADENOSYLMETHIONINE_S-ADENOSYLHOMOCYSTEINE TRANSPORTER"/>
    <property type="match status" value="1"/>
</dbReference>
<dbReference type="PANTHER" id="PTHR32322">
    <property type="entry name" value="INNER MEMBRANE TRANSPORTER"/>
    <property type="match status" value="1"/>
</dbReference>
<evidence type="ECO:0000256" key="3">
    <source>
        <dbReference type="ARBA" id="ARBA00022475"/>
    </source>
</evidence>
<feature type="transmembrane region" description="Helical" evidence="7">
    <location>
        <begin position="278"/>
        <end position="296"/>
    </location>
</feature>
<feature type="domain" description="EamA" evidence="8">
    <location>
        <begin position="160"/>
        <end position="295"/>
    </location>
</feature>
<gene>
    <name evidence="9" type="ORF">PAALTS15_14376</name>
</gene>
<sequence>MVGKEWMNMMNQLSKHKTILLLVFLVIMWGVNWPLTKIGLRYAPPLLFAGLRTLIGGIILLLLALPRYKSLRLKETWPIYVMSALLNIVLYYGLMTFGLLYTPAGLFSAIVFLQPVLLGVFSWIWLGESMYARKMIGLLLGFVGVSIICAFGIIGHASGLGIALAIGTALSWAFGTVYMKRISDRVDSLWVISLQQTIGGLLLTGSGAVIENWTEISWNLTFISNLLFISIFVIALGWLTYFVLLGSGEASKVGAFTFLIPLISNVVSVVFLHEEFTWNLVVGLVFILFSIYLVNVKSRQGSSLAAG</sequence>
<dbReference type="InterPro" id="IPR000620">
    <property type="entry name" value="EamA_dom"/>
</dbReference>
<dbReference type="EMBL" id="ATMT01000054">
    <property type="protein sequence ID" value="EPY06343.1"/>
    <property type="molecule type" value="Genomic_DNA"/>
</dbReference>
<feature type="transmembrane region" description="Helical" evidence="7">
    <location>
        <begin position="106"/>
        <end position="126"/>
    </location>
</feature>